<organism evidence="2 3">
    <name type="scientific">Streptomyces javensis</name>
    <dbReference type="NCBI Taxonomy" id="114698"/>
    <lineage>
        <taxon>Bacteria</taxon>
        <taxon>Bacillati</taxon>
        <taxon>Actinomycetota</taxon>
        <taxon>Actinomycetes</taxon>
        <taxon>Kitasatosporales</taxon>
        <taxon>Streptomycetaceae</taxon>
        <taxon>Streptomyces</taxon>
        <taxon>Streptomyces violaceusniger group</taxon>
    </lineage>
</organism>
<feature type="region of interest" description="Disordered" evidence="1">
    <location>
        <begin position="1"/>
        <end position="33"/>
    </location>
</feature>
<sequence>MATVGGVYRGHSGTALAGAESEGAAPSSRTPACAAHPAAVITAAHAATTVGRRPRVGLGRGRRAVRDPVGSERMAVSAY</sequence>
<feature type="compositionally biased region" description="Low complexity" evidence="1">
    <location>
        <begin position="12"/>
        <end position="33"/>
    </location>
</feature>
<protein>
    <submittedName>
        <fullName evidence="2">Uncharacterized protein</fullName>
    </submittedName>
</protein>
<dbReference type="EMBL" id="BAAAIH010000070">
    <property type="protein sequence ID" value="GAA1298477.1"/>
    <property type="molecule type" value="Genomic_DNA"/>
</dbReference>
<proteinExistence type="predicted"/>
<name>A0ABN1XEL1_9ACTN</name>
<keyword evidence="3" id="KW-1185">Reference proteome</keyword>
<dbReference type="Proteomes" id="UP001500282">
    <property type="component" value="Unassembled WGS sequence"/>
</dbReference>
<gene>
    <name evidence="2" type="ORF">GCM10009579_77910</name>
</gene>
<reference evidence="2 3" key="1">
    <citation type="journal article" date="2019" name="Int. J. Syst. Evol. Microbiol.">
        <title>The Global Catalogue of Microorganisms (GCM) 10K type strain sequencing project: providing services to taxonomists for standard genome sequencing and annotation.</title>
        <authorList>
            <consortium name="The Broad Institute Genomics Platform"/>
            <consortium name="The Broad Institute Genome Sequencing Center for Infectious Disease"/>
            <person name="Wu L."/>
            <person name="Ma J."/>
        </authorList>
    </citation>
    <scope>NUCLEOTIDE SEQUENCE [LARGE SCALE GENOMIC DNA]</scope>
    <source>
        <strain evidence="2 3">JCM 11448</strain>
    </source>
</reference>
<accession>A0ABN1XEL1</accession>
<evidence type="ECO:0000256" key="1">
    <source>
        <dbReference type="SAM" id="MobiDB-lite"/>
    </source>
</evidence>
<evidence type="ECO:0000313" key="2">
    <source>
        <dbReference type="EMBL" id="GAA1298477.1"/>
    </source>
</evidence>
<comment type="caution">
    <text evidence="2">The sequence shown here is derived from an EMBL/GenBank/DDBJ whole genome shotgun (WGS) entry which is preliminary data.</text>
</comment>
<feature type="region of interest" description="Disordered" evidence="1">
    <location>
        <begin position="52"/>
        <end position="79"/>
    </location>
</feature>
<evidence type="ECO:0000313" key="3">
    <source>
        <dbReference type="Proteomes" id="UP001500282"/>
    </source>
</evidence>
<feature type="compositionally biased region" description="Basic residues" evidence="1">
    <location>
        <begin position="52"/>
        <end position="63"/>
    </location>
</feature>